<dbReference type="EMBL" id="CM041547">
    <property type="protein sequence ID" value="KAI3359950.1"/>
    <property type="molecule type" value="Genomic_DNA"/>
</dbReference>
<gene>
    <name evidence="1" type="ORF">L3Q82_013845</name>
</gene>
<reference evidence="1" key="1">
    <citation type="submission" date="2022-04" db="EMBL/GenBank/DDBJ databases">
        <title>Jade perch genome.</title>
        <authorList>
            <person name="Chao B."/>
        </authorList>
    </citation>
    <scope>NUCLEOTIDE SEQUENCE</scope>
    <source>
        <strain evidence="1">CB-2022</strain>
    </source>
</reference>
<feature type="non-terminal residue" evidence="1">
    <location>
        <position position="1"/>
    </location>
</feature>
<proteinExistence type="predicted"/>
<name>A0ACB8VWZ3_9TELE</name>
<evidence type="ECO:0000313" key="1">
    <source>
        <dbReference type="EMBL" id="KAI3359950.1"/>
    </source>
</evidence>
<sequence>SICTSCPVPQVLPVWELAIPLPAVLMITLSLYMVVLGIGLWIRYCLKDRCSSECADCCPNVSICEQCFRMAEVCDYSLPTVRQCLTDSCPSPSTKMKRKEVRDFHLKEVCCENTVKQQPQRGEAGFLSLIQSVSDVEHQCCQYHDQLHFSELCCVFSQCVKWDCACTCQPPECESCNCLCFEIRIK</sequence>
<dbReference type="Proteomes" id="UP000831701">
    <property type="component" value="Chromosome 17"/>
</dbReference>
<evidence type="ECO:0000313" key="2">
    <source>
        <dbReference type="Proteomes" id="UP000831701"/>
    </source>
</evidence>
<comment type="caution">
    <text evidence="1">The sequence shown here is derived from an EMBL/GenBank/DDBJ whole genome shotgun (WGS) entry which is preliminary data.</text>
</comment>
<accession>A0ACB8VWZ3</accession>
<protein>
    <submittedName>
        <fullName evidence="1">Uncharacterized protein</fullName>
    </submittedName>
</protein>
<organism evidence="1 2">
    <name type="scientific">Scortum barcoo</name>
    <name type="common">barcoo grunter</name>
    <dbReference type="NCBI Taxonomy" id="214431"/>
    <lineage>
        <taxon>Eukaryota</taxon>
        <taxon>Metazoa</taxon>
        <taxon>Chordata</taxon>
        <taxon>Craniata</taxon>
        <taxon>Vertebrata</taxon>
        <taxon>Euteleostomi</taxon>
        <taxon>Actinopterygii</taxon>
        <taxon>Neopterygii</taxon>
        <taxon>Teleostei</taxon>
        <taxon>Neoteleostei</taxon>
        <taxon>Acanthomorphata</taxon>
        <taxon>Eupercaria</taxon>
        <taxon>Centrarchiformes</taxon>
        <taxon>Terapontoidei</taxon>
        <taxon>Terapontidae</taxon>
        <taxon>Scortum</taxon>
    </lineage>
</organism>
<keyword evidence="2" id="KW-1185">Reference proteome</keyword>